<name>A0A1Q9QV21_PSEPU</name>
<sequence>MTFSQSKYDDFYEDYEHCDKEGFGLLIDDIDFDNVSQVAAASALILHILTDCRFNVTVVEEEDDLYFYVADVKISYEAAKRNLEDRRGVGYVFDCYVSDRSLNTALNW</sequence>
<gene>
    <name evidence="1" type="ORF">PSEMO_59630</name>
</gene>
<evidence type="ECO:0000313" key="2">
    <source>
        <dbReference type="Proteomes" id="UP000186736"/>
    </source>
</evidence>
<comment type="caution">
    <text evidence="1">The sequence shown here is derived from an EMBL/GenBank/DDBJ whole genome shotgun (WGS) entry which is preliminary data.</text>
</comment>
<dbReference type="AlphaFoldDB" id="A0A1Q9QV21"/>
<proteinExistence type="predicted"/>
<dbReference type="RefSeq" id="WP_042939617.1">
    <property type="nucleotide sequence ID" value="NZ_MKZO01000075.1"/>
</dbReference>
<dbReference type="EMBL" id="MKZO01000075">
    <property type="protein sequence ID" value="OLS59003.1"/>
    <property type="molecule type" value="Genomic_DNA"/>
</dbReference>
<accession>A0A1Q9QV21</accession>
<protein>
    <submittedName>
        <fullName evidence="1">Uncharacterized protein</fullName>
    </submittedName>
</protein>
<evidence type="ECO:0000313" key="1">
    <source>
        <dbReference type="EMBL" id="OLS59003.1"/>
    </source>
</evidence>
<dbReference type="Proteomes" id="UP000186736">
    <property type="component" value="Unassembled WGS sequence"/>
</dbReference>
<reference evidence="1 2" key="1">
    <citation type="submission" date="2016-10" db="EMBL/GenBank/DDBJ databases">
        <title>Genome Sequence of Pseudomonas putida GM4FR.</title>
        <authorList>
            <person name="Poehlein A."/>
            <person name="Wemheuer F."/>
            <person name="Hollensteiner J."/>
            <person name="Wemheuer B."/>
        </authorList>
    </citation>
    <scope>NUCLEOTIDE SEQUENCE [LARGE SCALE GENOMIC DNA]</scope>
    <source>
        <strain evidence="1 2">GM4FR</strain>
    </source>
</reference>
<organism evidence="1 2">
    <name type="scientific">Pseudomonas putida</name>
    <name type="common">Arthrobacter siderocapsulatus</name>
    <dbReference type="NCBI Taxonomy" id="303"/>
    <lineage>
        <taxon>Bacteria</taxon>
        <taxon>Pseudomonadati</taxon>
        <taxon>Pseudomonadota</taxon>
        <taxon>Gammaproteobacteria</taxon>
        <taxon>Pseudomonadales</taxon>
        <taxon>Pseudomonadaceae</taxon>
        <taxon>Pseudomonas</taxon>
    </lineage>
</organism>